<evidence type="ECO:0000313" key="2">
    <source>
        <dbReference type="EMBL" id="PQQ09768.1"/>
    </source>
</evidence>
<name>A0A314YY27_PRUYE</name>
<reference evidence="2 3" key="1">
    <citation type="submission" date="2018-02" db="EMBL/GenBank/DDBJ databases">
        <title>Draft genome of wild Prunus yedoensis var. nudiflora.</title>
        <authorList>
            <person name="Baek S."/>
            <person name="Kim J.-H."/>
            <person name="Choi K."/>
            <person name="Kim G.-B."/>
            <person name="Cho A."/>
            <person name="Jang H."/>
            <person name="Shin C.-H."/>
            <person name="Yu H.-J."/>
            <person name="Mun J.-H."/>
        </authorList>
    </citation>
    <scope>NUCLEOTIDE SEQUENCE [LARGE SCALE GENOMIC DNA]</scope>
    <source>
        <strain evidence="3">cv. Jeju island</strain>
        <tissue evidence="2">Leaf</tissue>
    </source>
</reference>
<sequence length="73" mass="8075">MAVTWPDMCEIMNSFKQFGYTLGRNNPNVDHEAHPKAVSRLWFYPGPPLTPPPPSAGTSSGTDNMEATNARRL</sequence>
<protein>
    <submittedName>
        <fullName evidence="2">Uncharacterized protein</fullName>
    </submittedName>
</protein>
<accession>A0A314YY27</accession>
<feature type="region of interest" description="Disordered" evidence="1">
    <location>
        <begin position="45"/>
        <end position="73"/>
    </location>
</feature>
<feature type="compositionally biased region" description="Pro residues" evidence="1">
    <location>
        <begin position="45"/>
        <end position="55"/>
    </location>
</feature>
<dbReference type="Proteomes" id="UP000250321">
    <property type="component" value="Unassembled WGS sequence"/>
</dbReference>
<gene>
    <name evidence="2" type="ORF">Pyn_32047</name>
</gene>
<organism evidence="2 3">
    <name type="scientific">Prunus yedoensis var. nudiflora</name>
    <dbReference type="NCBI Taxonomy" id="2094558"/>
    <lineage>
        <taxon>Eukaryota</taxon>
        <taxon>Viridiplantae</taxon>
        <taxon>Streptophyta</taxon>
        <taxon>Embryophyta</taxon>
        <taxon>Tracheophyta</taxon>
        <taxon>Spermatophyta</taxon>
        <taxon>Magnoliopsida</taxon>
        <taxon>eudicotyledons</taxon>
        <taxon>Gunneridae</taxon>
        <taxon>Pentapetalae</taxon>
        <taxon>rosids</taxon>
        <taxon>fabids</taxon>
        <taxon>Rosales</taxon>
        <taxon>Rosaceae</taxon>
        <taxon>Amygdaloideae</taxon>
        <taxon>Amygdaleae</taxon>
        <taxon>Prunus</taxon>
    </lineage>
</organism>
<dbReference type="EMBL" id="PJQY01000578">
    <property type="protein sequence ID" value="PQQ09768.1"/>
    <property type="molecule type" value="Genomic_DNA"/>
</dbReference>
<evidence type="ECO:0000313" key="3">
    <source>
        <dbReference type="Proteomes" id="UP000250321"/>
    </source>
</evidence>
<comment type="caution">
    <text evidence="2">The sequence shown here is derived from an EMBL/GenBank/DDBJ whole genome shotgun (WGS) entry which is preliminary data.</text>
</comment>
<keyword evidence="3" id="KW-1185">Reference proteome</keyword>
<dbReference type="AlphaFoldDB" id="A0A314YY27"/>
<proteinExistence type="predicted"/>
<evidence type="ECO:0000256" key="1">
    <source>
        <dbReference type="SAM" id="MobiDB-lite"/>
    </source>
</evidence>